<feature type="domain" description="Mur ligase central" evidence="5">
    <location>
        <begin position="45"/>
        <end position="258"/>
    </location>
</feature>
<evidence type="ECO:0000256" key="2">
    <source>
        <dbReference type="RuleBase" id="RU004135"/>
    </source>
</evidence>
<dbReference type="InterPro" id="IPR005761">
    <property type="entry name" value="UDP-N-AcMur-Glu-dNH2Pim_ligase"/>
</dbReference>
<reference evidence="7" key="1">
    <citation type="submission" date="2017-09" db="EMBL/GenBank/DDBJ databases">
        <title>Depth-based differentiation of microbial function through sediment-hosted aquifers and enrichment of novel symbionts in the deep terrestrial subsurface.</title>
        <authorList>
            <person name="Probst A.J."/>
            <person name="Ladd B."/>
            <person name="Jarett J.K."/>
            <person name="Geller-Mcgrath D.E."/>
            <person name="Sieber C.M.K."/>
            <person name="Emerson J.B."/>
            <person name="Anantharaman K."/>
            <person name="Thomas B.C."/>
            <person name="Malmstrom R."/>
            <person name="Stieglmeier M."/>
            <person name="Klingl A."/>
            <person name="Woyke T."/>
            <person name="Ryan C.M."/>
            <person name="Banfield J.F."/>
        </authorList>
    </citation>
    <scope>NUCLEOTIDE SEQUENCE [LARGE SCALE GENOMIC DNA]</scope>
</reference>
<keyword evidence="2" id="KW-0133">Cell shape</keyword>
<dbReference type="GO" id="GO:0008360">
    <property type="term" value="P:regulation of cell shape"/>
    <property type="evidence" value="ECO:0007669"/>
    <property type="project" value="UniProtKB-KW"/>
</dbReference>
<evidence type="ECO:0000313" key="7">
    <source>
        <dbReference type="Proteomes" id="UP000231162"/>
    </source>
</evidence>
<evidence type="ECO:0000259" key="5">
    <source>
        <dbReference type="Pfam" id="PF08245"/>
    </source>
</evidence>
<dbReference type="UniPathway" id="UPA00219"/>
<dbReference type="InterPro" id="IPR036615">
    <property type="entry name" value="Mur_ligase_C_dom_sf"/>
</dbReference>
<dbReference type="InterPro" id="IPR036565">
    <property type="entry name" value="Mur-like_cat_sf"/>
</dbReference>
<comment type="subcellular location">
    <subcellularLocation>
        <location evidence="2">Cytoplasm</location>
    </subcellularLocation>
</comment>
<keyword evidence="6" id="KW-0436">Ligase</keyword>
<evidence type="ECO:0000256" key="3">
    <source>
        <dbReference type="SAM" id="Phobius"/>
    </source>
</evidence>
<dbReference type="NCBIfam" id="TIGR01085">
    <property type="entry name" value="murE"/>
    <property type="match status" value="1"/>
</dbReference>
<gene>
    <name evidence="6" type="ORF">COT79_00245</name>
</gene>
<keyword evidence="3" id="KW-0472">Membrane</keyword>
<dbReference type="AlphaFoldDB" id="A0A2M6R9M9"/>
<proteinExistence type="inferred from homology"/>
<dbReference type="GO" id="GO:0005737">
    <property type="term" value="C:cytoplasm"/>
    <property type="evidence" value="ECO:0007669"/>
    <property type="project" value="UniProtKB-SubCell"/>
</dbReference>
<keyword evidence="2" id="KW-0131">Cell cycle</keyword>
<dbReference type="Pfam" id="PF02875">
    <property type="entry name" value="Mur_ligase_C"/>
    <property type="match status" value="1"/>
</dbReference>
<dbReference type="InterPro" id="IPR013221">
    <property type="entry name" value="Mur_ligase_cen"/>
</dbReference>
<dbReference type="Gene3D" id="3.40.1190.10">
    <property type="entry name" value="Mur-like, catalytic domain"/>
    <property type="match status" value="1"/>
</dbReference>
<dbReference type="GO" id="GO:0016881">
    <property type="term" value="F:acid-amino acid ligase activity"/>
    <property type="evidence" value="ECO:0007669"/>
    <property type="project" value="InterPro"/>
</dbReference>
<feature type="transmembrane region" description="Helical" evidence="3">
    <location>
        <begin position="12"/>
        <end position="35"/>
    </location>
</feature>
<keyword evidence="3" id="KW-0812">Transmembrane</keyword>
<dbReference type="GO" id="GO:0071555">
    <property type="term" value="P:cell wall organization"/>
    <property type="evidence" value="ECO:0007669"/>
    <property type="project" value="UniProtKB-KW"/>
</dbReference>
<keyword evidence="2" id="KW-0573">Peptidoglycan synthesis</keyword>
<dbReference type="EMBL" id="PEZX01000005">
    <property type="protein sequence ID" value="PIS07252.1"/>
    <property type="molecule type" value="Genomic_DNA"/>
</dbReference>
<dbReference type="GO" id="GO:0005524">
    <property type="term" value="F:ATP binding"/>
    <property type="evidence" value="ECO:0007669"/>
    <property type="project" value="InterPro"/>
</dbReference>
<dbReference type="PANTHER" id="PTHR23135">
    <property type="entry name" value="MUR LIGASE FAMILY MEMBER"/>
    <property type="match status" value="1"/>
</dbReference>
<dbReference type="Proteomes" id="UP000231162">
    <property type="component" value="Unassembled WGS sequence"/>
</dbReference>
<protein>
    <submittedName>
        <fullName evidence="6">UDP-N-acetylmuramoyl-L-alanyl-D-glutamate--2, 6-diaminopimelate ligase</fullName>
    </submittedName>
</protein>
<dbReference type="PANTHER" id="PTHR23135:SF4">
    <property type="entry name" value="UDP-N-ACETYLMURAMOYL-L-ALANYL-D-GLUTAMATE--2,6-DIAMINOPIMELATE LIGASE MURE HOMOLOG, CHLOROPLASTIC"/>
    <property type="match status" value="1"/>
</dbReference>
<sequence length="468" mass="52103">MITTIKNLLRPIIPAWMLNIYHLKMGILAVFWYGLPSRKIKVIGITGTNGKTTTAHLVNSIFKKAGYKTAVATTIDFEIAGKTQKNNNKMTTMSPFAMQKFLREAKNAGCKVAIIEVTSHALLQHRLWGIKFDTVALTNITHDHLDYHKNFNEYKYAKMLLFVNNPRVSVVNLDDPSAPDFAKLKASKKYLYSVNSKSIRDNSGSNSGLIGELYTRKIIASPREVMFTAVTPIGEVVIDNQLPGKFNISNSLCAVGVALGSDIALETIRDGIEEIKLVRGRMEKVDEGQNFTVIIDYAHTPDAFEKVFDAIAPIVRARVITVHGATGARDKTKRPILGTISARHSDIVIITNEDPYHEPPMTIMEEVKKGIPVSSRAKPRDPSISVGMTKSANYKVLNETLFLIEDRRLAIRTALELAEPRDVVLILGKGAEEVMAVADPKADHGYKLIPWNEREIVKEELNKVLRSK</sequence>
<dbReference type="Pfam" id="PF08245">
    <property type="entry name" value="Mur_ligase_M"/>
    <property type="match status" value="1"/>
</dbReference>
<comment type="similarity">
    <text evidence="1">Belongs to the MurCDEF family. MurE subfamily.</text>
</comment>
<evidence type="ECO:0000259" key="4">
    <source>
        <dbReference type="Pfam" id="PF02875"/>
    </source>
</evidence>
<keyword evidence="2" id="KW-0961">Cell wall biogenesis/degradation</keyword>
<feature type="domain" description="Mur ligase C-terminal" evidence="4">
    <location>
        <begin position="280"/>
        <end position="430"/>
    </location>
</feature>
<dbReference type="SUPFAM" id="SSF53623">
    <property type="entry name" value="MurD-like peptide ligases, catalytic domain"/>
    <property type="match status" value="1"/>
</dbReference>
<dbReference type="GO" id="GO:0051301">
    <property type="term" value="P:cell division"/>
    <property type="evidence" value="ECO:0007669"/>
    <property type="project" value="UniProtKB-KW"/>
</dbReference>
<keyword evidence="3" id="KW-1133">Transmembrane helix</keyword>
<accession>A0A2M6R9M9</accession>
<name>A0A2M6R9M9_9BACT</name>
<organism evidence="6 7">
    <name type="scientific">Candidatus Berkelbacteria bacterium CG10_big_fil_rev_8_21_14_0_10_43_14</name>
    <dbReference type="NCBI Taxonomy" id="1974515"/>
    <lineage>
        <taxon>Bacteria</taxon>
        <taxon>Candidatus Berkelbacteria</taxon>
    </lineage>
</organism>
<dbReference type="Gene3D" id="3.90.190.20">
    <property type="entry name" value="Mur ligase, C-terminal domain"/>
    <property type="match status" value="1"/>
</dbReference>
<keyword evidence="2" id="KW-0132">Cell division</keyword>
<dbReference type="InterPro" id="IPR004101">
    <property type="entry name" value="Mur_ligase_C"/>
</dbReference>
<dbReference type="SUPFAM" id="SSF53244">
    <property type="entry name" value="MurD-like peptide ligases, peptide-binding domain"/>
    <property type="match status" value="1"/>
</dbReference>
<comment type="caution">
    <text evidence="6">The sequence shown here is derived from an EMBL/GenBank/DDBJ whole genome shotgun (WGS) entry which is preliminary data.</text>
</comment>
<dbReference type="GO" id="GO:0009252">
    <property type="term" value="P:peptidoglycan biosynthetic process"/>
    <property type="evidence" value="ECO:0007669"/>
    <property type="project" value="UniProtKB-UniPathway"/>
</dbReference>
<comment type="pathway">
    <text evidence="2">Cell wall biogenesis; peptidoglycan biosynthesis.</text>
</comment>
<evidence type="ECO:0000313" key="6">
    <source>
        <dbReference type="EMBL" id="PIS07252.1"/>
    </source>
</evidence>
<evidence type="ECO:0000256" key="1">
    <source>
        <dbReference type="ARBA" id="ARBA00005898"/>
    </source>
</evidence>